<dbReference type="STRING" id="1650663.GCA_001486665_02631"/>
<dbReference type="OrthoDB" id="2519897at2"/>
<dbReference type="Proteomes" id="UP000295184">
    <property type="component" value="Unassembled WGS sequence"/>
</dbReference>
<reference evidence="1 2" key="1">
    <citation type="submission" date="2019-03" db="EMBL/GenBank/DDBJ databases">
        <title>Genomic Encyclopedia of Type Strains, Phase IV (KMG-IV): sequencing the most valuable type-strain genomes for metagenomic binning, comparative biology and taxonomic classification.</title>
        <authorList>
            <person name="Goeker M."/>
        </authorList>
    </citation>
    <scope>NUCLEOTIDE SEQUENCE [LARGE SCALE GENOMIC DNA]</scope>
    <source>
        <strain evidence="1 2">DSM 100451</strain>
    </source>
</reference>
<sequence>MQKVSDAYRQEMTKPVLGAAKLAVTLSVVDEDAAPGAADKSEGQAYWSSVESALTQDGAQKRSYATFEPGRWKADGTLRIADEPGGALLTEGYVSEAMSGADGRFEAPPVLALEFETPVSVPALSFRFDQVAEEWCTALTVTAWKGGEQLVQRQVLPKAVEHQEMVQIDRFDRLEIRFEATSQPFRRARLTRLMFGMELIFGQAELTEAAQTMEVDPIGRRLPTGEFSFSAVNVNLLTGSQNGLYDPDNPQGIWKYFEQRNPITVRYGQQLTGGMKWGDAAALEWGDLASSGWRELYQGGFVEWMPGGRFYLTGQPTVEGLYDKFSATDALGLLDGTYYKGVWDGAPHSLWELATLVLEDAKLPRRRQDEQPWALWEGLKEITTAAPLPVKQHRECLQLIAHAACCLLYADRDGVIRIQPDESAQSGVSIGLSAMLESAPKVEKTASLLQVECPATVYAPAEKESQLHKGTYQVNGRLELHLSWNQAADIRVECEGAQVTSQALYAAAADLVLEGSGPATLIVSGKKLETSSQNAVAPVTDADENGTVETLDNPLITDLNRALAVADWVRGHLLRRSTYTCTTRGNPEMDPIDRVLLDIQWETAAPAQVLKNQLTYSGGGLKGEMILKRGSEA</sequence>
<evidence type="ECO:0000313" key="1">
    <source>
        <dbReference type="EMBL" id="TCL56446.1"/>
    </source>
</evidence>
<proteinExistence type="predicted"/>
<dbReference type="EMBL" id="SLUM01000013">
    <property type="protein sequence ID" value="TCL56446.1"/>
    <property type="molecule type" value="Genomic_DNA"/>
</dbReference>
<organism evidence="1 2">
    <name type="scientific">Allofournierella massiliensis</name>
    <dbReference type="NCBI Taxonomy" id="1650663"/>
    <lineage>
        <taxon>Bacteria</taxon>
        <taxon>Bacillati</taxon>
        <taxon>Bacillota</taxon>
        <taxon>Clostridia</taxon>
        <taxon>Eubacteriales</taxon>
        <taxon>Oscillospiraceae</taxon>
        <taxon>Allofournierella</taxon>
    </lineage>
</organism>
<protein>
    <submittedName>
        <fullName evidence="1">Uncharacterized protein</fullName>
    </submittedName>
</protein>
<name>A0A4R1QRF4_9FIRM</name>
<evidence type="ECO:0000313" key="2">
    <source>
        <dbReference type="Proteomes" id="UP000295184"/>
    </source>
</evidence>
<accession>A0A4R1QRF4</accession>
<gene>
    <name evidence="1" type="ORF">EDD77_113112</name>
</gene>
<comment type="caution">
    <text evidence="1">The sequence shown here is derived from an EMBL/GenBank/DDBJ whole genome shotgun (WGS) entry which is preliminary data.</text>
</comment>
<dbReference type="AlphaFoldDB" id="A0A4R1QRF4"/>
<dbReference type="RefSeq" id="WP_058965670.1">
    <property type="nucleotide sequence ID" value="NZ_CABKVM010000018.1"/>
</dbReference>